<evidence type="ECO:0000313" key="18">
    <source>
        <dbReference type="Proteomes" id="UP000527616"/>
    </source>
</evidence>
<feature type="transmembrane region" description="Helical" evidence="13">
    <location>
        <begin position="12"/>
        <end position="32"/>
    </location>
</feature>
<dbReference type="CDD" id="cd03257">
    <property type="entry name" value="ABC_NikE_OppD_transporters"/>
    <property type="match status" value="1"/>
</dbReference>
<evidence type="ECO:0000259" key="16">
    <source>
        <dbReference type="PROSITE" id="PS50928"/>
    </source>
</evidence>
<keyword evidence="7 13" id="KW-0812">Transmembrane</keyword>
<dbReference type="Gene3D" id="1.10.3720.10">
    <property type="entry name" value="MetI-like"/>
    <property type="match status" value="1"/>
</dbReference>
<comment type="similarity">
    <text evidence="3">Belongs to the ABC transporter superfamily.</text>
</comment>
<dbReference type="NCBIfam" id="TIGR01727">
    <property type="entry name" value="oligo_HPY"/>
    <property type="match status" value="1"/>
</dbReference>
<keyword evidence="18" id="KW-1185">Reference proteome</keyword>
<dbReference type="GO" id="GO:0015833">
    <property type="term" value="P:peptide transport"/>
    <property type="evidence" value="ECO:0007669"/>
    <property type="project" value="InterPro"/>
</dbReference>
<comment type="similarity">
    <text evidence="13">Belongs to the binding-protein-dependent transport system permease family.</text>
</comment>
<keyword evidence="4 13" id="KW-0813">Transport</keyword>
<dbReference type="InterPro" id="IPR003439">
    <property type="entry name" value="ABC_transporter-like_ATP-bd"/>
</dbReference>
<dbReference type="SUPFAM" id="SSF161098">
    <property type="entry name" value="MetI-like"/>
    <property type="match status" value="1"/>
</dbReference>
<evidence type="ECO:0000256" key="1">
    <source>
        <dbReference type="ARBA" id="ARBA00004141"/>
    </source>
</evidence>
<dbReference type="GO" id="GO:0005886">
    <property type="term" value="C:plasma membrane"/>
    <property type="evidence" value="ECO:0007669"/>
    <property type="project" value="UniProtKB-SubCell"/>
</dbReference>
<comment type="subcellular location">
    <subcellularLocation>
        <location evidence="13">Cell membrane</location>
        <topology evidence="13">Multi-pass membrane protein</topology>
    </subcellularLocation>
    <subcellularLocation>
        <location evidence="2">Cell membrane</location>
        <topology evidence="2">Peripheral membrane protein</topology>
    </subcellularLocation>
    <subcellularLocation>
        <location evidence="1">Membrane</location>
        <topology evidence="1">Multi-pass membrane protein</topology>
    </subcellularLocation>
</comment>
<feature type="transmembrane region" description="Helical" evidence="13">
    <location>
        <begin position="120"/>
        <end position="148"/>
    </location>
</feature>
<dbReference type="PROSITE" id="PS50893">
    <property type="entry name" value="ABC_TRANSPORTER_2"/>
    <property type="match status" value="1"/>
</dbReference>
<evidence type="ECO:0000256" key="7">
    <source>
        <dbReference type="ARBA" id="ARBA00022692"/>
    </source>
</evidence>
<dbReference type="PROSITE" id="PS00211">
    <property type="entry name" value="ABC_TRANSPORTER_1"/>
    <property type="match status" value="1"/>
</dbReference>
<dbReference type="EMBL" id="JACBZS010000001">
    <property type="protein sequence ID" value="NYI70945.1"/>
    <property type="molecule type" value="Genomic_DNA"/>
</dbReference>
<gene>
    <name evidence="17" type="ORF">GGQ54_001505</name>
</gene>
<dbReference type="CDD" id="cd06261">
    <property type="entry name" value="TM_PBP2"/>
    <property type="match status" value="1"/>
</dbReference>
<dbReference type="InterPro" id="IPR013563">
    <property type="entry name" value="Oligopep_ABC_C"/>
</dbReference>
<dbReference type="InterPro" id="IPR000515">
    <property type="entry name" value="MetI-like"/>
</dbReference>
<feature type="region of interest" description="Disordered" evidence="14">
    <location>
        <begin position="556"/>
        <end position="577"/>
    </location>
</feature>
<evidence type="ECO:0000313" key="17">
    <source>
        <dbReference type="EMBL" id="NYI70945.1"/>
    </source>
</evidence>
<evidence type="ECO:0000256" key="12">
    <source>
        <dbReference type="ARBA" id="ARBA00023136"/>
    </source>
</evidence>
<sequence>MISRLGRSRAGWPAFIGVCLLIMLAVTGPIIWGERALAQDPSSALLPPSPDHWFGTDSLGRDLFARVMTASRLSLLMALAANAIGAAVGLGLGIVAAFSRGWLRRLLGRAIDVALSFPDILLAVIVITIVGMGVTGPVVAVGVAMIPGYARLALTLGASVAGRDYVDSARLLGLSGPRILVHYVLRNVAEPLLTSVCTSVGVALLSVSSLSFLGLGVQPPDFDWGAMLTEGVRYFYLSPAWALSSAALIALSGLTFGLLGEALAHGASARNGRRRRRATAPQAAGAGAAPRPGALVDAADLTVTVHEAAEPFDAVKSVSLQVAPGEAVGIVGESSSGKSLTAAAIADLLPPGIGVRAERLALDGQPLAGLPAAGRGRFLFEKVAMIYQDPMAALNPALRIGTQLTEGAIQHRRISRARAEQRARELLAEARLPDPERVMQSYPHELSGGMRQRVMIAMALMSEPKVIIADEPTTALDVTTQAAVLQVLDDARARRDSSLVLISHNLAVVANHVDRIVVMYAGSVMEVIGASVLAEHGPAHPYTLALLRSVVRTDQDRDQPLPSIPGSPASAPTAPGAAGAGGCPFVDRCPDAFEPCHTVPPLITLAVDHSSRCWLHLQDRPDGVAPVAAQR</sequence>
<evidence type="ECO:0000256" key="9">
    <source>
        <dbReference type="ARBA" id="ARBA00022840"/>
    </source>
</evidence>
<dbReference type="PANTHER" id="PTHR43297">
    <property type="entry name" value="OLIGOPEPTIDE TRANSPORT ATP-BINDING PROTEIN APPD"/>
    <property type="match status" value="1"/>
</dbReference>
<dbReference type="InterPro" id="IPR027417">
    <property type="entry name" value="P-loop_NTPase"/>
</dbReference>
<keyword evidence="11 13" id="KW-1133">Transmembrane helix</keyword>
<reference evidence="17 18" key="1">
    <citation type="submission" date="2020-07" db="EMBL/GenBank/DDBJ databases">
        <title>Sequencing the genomes of 1000 actinobacteria strains.</title>
        <authorList>
            <person name="Klenk H.-P."/>
        </authorList>
    </citation>
    <scope>NUCLEOTIDE SEQUENCE [LARGE SCALE GENOMIC DNA]</scope>
    <source>
        <strain evidence="17 18">DSM 103164</strain>
    </source>
</reference>
<dbReference type="SMART" id="SM00382">
    <property type="entry name" value="AAA"/>
    <property type="match status" value="1"/>
</dbReference>
<dbReference type="InterPro" id="IPR003593">
    <property type="entry name" value="AAA+_ATPase"/>
</dbReference>
<evidence type="ECO:0000256" key="3">
    <source>
        <dbReference type="ARBA" id="ARBA00005417"/>
    </source>
</evidence>
<protein>
    <submittedName>
        <fullName evidence="17">Oligopeptide/dipeptide ABC transporter ATP-binding protein</fullName>
    </submittedName>
</protein>
<dbReference type="Gene3D" id="3.40.50.300">
    <property type="entry name" value="P-loop containing nucleotide triphosphate hydrolases"/>
    <property type="match status" value="1"/>
</dbReference>
<feature type="domain" description="ABC transmembrane type-1" evidence="16">
    <location>
        <begin position="71"/>
        <end position="260"/>
    </location>
</feature>
<feature type="domain" description="ABC transporter" evidence="15">
    <location>
        <begin position="296"/>
        <end position="546"/>
    </location>
</feature>
<keyword evidence="8" id="KW-0547">Nucleotide-binding</keyword>
<dbReference type="RefSeq" id="WP_179444838.1">
    <property type="nucleotide sequence ID" value="NZ_JACBZS010000001.1"/>
</dbReference>
<organism evidence="17 18">
    <name type="scientific">Naumannella cuiyingiana</name>
    <dbReference type="NCBI Taxonomy" id="1347891"/>
    <lineage>
        <taxon>Bacteria</taxon>
        <taxon>Bacillati</taxon>
        <taxon>Actinomycetota</taxon>
        <taxon>Actinomycetes</taxon>
        <taxon>Propionibacteriales</taxon>
        <taxon>Propionibacteriaceae</taxon>
        <taxon>Naumannella</taxon>
    </lineage>
</organism>
<evidence type="ECO:0000256" key="13">
    <source>
        <dbReference type="RuleBase" id="RU363032"/>
    </source>
</evidence>
<evidence type="ECO:0000256" key="4">
    <source>
        <dbReference type="ARBA" id="ARBA00022448"/>
    </source>
</evidence>
<evidence type="ECO:0000256" key="2">
    <source>
        <dbReference type="ARBA" id="ARBA00004202"/>
    </source>
</evidence>
<dbReference type="GO" id="GO:0005524">
    <property type="term" value="F:ATP binding"/>
    <property type="evidence" value="ECO:0007669"/>
    <property type="project" value="UniProtKB-KW"/>
</dbReference>
<dbReference type="SUPFAM" id="SSF52540">
    <property type="entry name" value="P-loop containing nucleoside triphosphate hydrolases"/>
    <property type="match status" value="1"/>
</dbReference>
<dbReference type="InterPro" id="IPR017871">
    <property type="entry name" value="ABC_transporter-like_CS"/>
</dbReference>
<evidence type="ECO:0000256" key="5">
    <source>
        <dbReference type="ARBA" id="ARBA00022475"/>
    </source>
</evidence>
<dbReference type="InterPro" id="IPR035906">
    <property type="entry name" value="MetI-like_sf"/>
</dbReference>
<accession>A0A7Z0D8K5</accession>
<keyword evidence="10" id="KW-1278">Translocase</keyword>
<dbReference type="InterPro" id="IPR050388">
    <property type="entry name" value="ABC_Ni/Peptide_Import"/>
</dbReference>
<feature type="transmembrane region" description="Helical" evidence="13">
    <location>
        <begin position="73"/>
        <end position="99"/>
    </location>
</feature>
<dbReference type="GO" id="GO:0016887">
    <property type="term" value="F:ATP hydrolysis activity"/>
    <property type="evidence" value="ECO:0007669"/>
    <property type="project" value="InterPro"/>
</dbReference>
<feature type="compositionally biased region" description="Low complexity" evidence="14">
    <location>
        <begin position="560"/>
        <end position="577"/>
    </location>
</feature>
<evidence type="ECO:0000256" key="6">
    <source>
        <dbReference type="ARBA" id="ARBA00022519"/>
    </source>
</evidence>
<evidence type="ECO:0000256" key="11">
    <source>
        <dbReference type="ARBA" id="ARBA00022989"/>
    </source>
</evidence>
<dbReference type="Pfam" id="PF00528">
    <property type="entry name" value="BPD_transp_1"/>
    <property type="match status" value="1"/>
</dbReference>
<feature type="transmembrane region" description="Helical" evidence="13">
    <location>
        <begin position="192"/>
        <end position="214"/>
    </location>
</feature>
<keyword evidence="6" id="KW-0997">Cell inner membrane</keyword>
<dbReference type="PANTHER" id="PTHR43297:SF14">
    <property type="entry name" value="ATPASE AAA-TYPE CORE DOMAIN-CONTAINING PROTEIN"/>
    <property type="match status" value="1"/>
</dbReference>
<evidence type="ECO:0000256" key="8">
    <source>
        <dbReference type="ARBA" id="ARBA00022741"/>
    </source>
</evidence>
<keyword evidence="12 13" id="KW-0472">Membrane</keyword>
<proteinExistence type="inferred from homology"/>
<feature type="region of interest" description="Disordered" evidence="14">
    <location>
        <begin position="270"/>
        <end position="291"/>
    </location>
</feature>
<dbReference type="GO" id="GO:0055085">
    <property type="term" value="P:transmembrane transport"/>
    <property type="evidence" value="ECO:0007669"/>
    <property type="project" value="InterPro"/>
</dbReference>
<keyword evidence="9 17" id="KW-0067">ATP-binding</keyword>
<dbReference type="Proteomes" id="UP000527616">
    <property type="component" value="Unassembled WGS sequence"/>
</dbReference>
<evidence type="ECO:0000256" key="14">
    <source>
        <dbReference type="SAM" id="MobiDB-lite"/>
    </source>
</evidence>
<dbReference type="Pfam" id="PF08352">
    <property type="entry name" value="oligo_HPY"/>
    <property type="match status" value="1"/>
</dbReference>
<dbReference type="PROSITE" id="PS50928">
    <property type="entry name" value="ABC_TM1"/>
    <property type="match status" value="1"/>
</dbReference>
<feature type="transmembrane region" description="Helical" evidence="13">
    <location>
        <begin position="234"/>
        <end position="267"/>
    </location>
</feature>
<comment type="caution">
    <text evidence="17">The sequence shown here is derived from an EMBL/GenBank/DDBJ whole genome shotgun (WGS) entry which is preliminary data.</text>
</comment>
<evidence type="ECO:0000259" key="15">
    <source>
        <dbReference type="PROSITE" id="PS50893"/>
    </source>
</evidence>
<feature type="compositionally biased region" description="Low complexity" evidence="14">
    <location>
        <begin position="279"/>
        <end position="291"/>
    </location>
</feature>
<evidence type="ECO:0000256" key="10">
    <source>
        <dbReference type="ARBA" id="ARBA00022967"/>
    </source>
</evidence>
<dbReference type="AlphaFoldDB" id="A0A7Z0D8K5"/>
<dbReference type="Pfam" id="PF00005">
    <property type="entry name" value="ABC_tran"/>
    <property type="match status" value="1"/>
</dbReference>
<name>A0A7Z0D8K5_9ACTN</name>
<keyword evidence="5" id="KW-1003">Cell membrane</keyword>